<dbReference type="AlphaFoldDB" id="A0A0E2M679"/>
<evidence type="ECO:0000313" key="2">
    <source>
        <dbReference type="Proteomes" id="UP000016630"/>
    </source>
</evidence>
<sequence>MFAIPKNVARENFRSRARFFQNPNQNEKVLARLFQDSGAT</sequence>
<reference evidence="1 2" key="1">
    <citation type="submission" date="2013-06" db="EMBL/GenBank/DDBJ databases">
        <authorList>
            <person name="Weinstock G."/>
            <person name="Sodergren E."/>
            <person name="Lobos E.A."/>
            <person name="Fulton L."/>
            <person name="Fulton R."/>
            <person name="Courtney L."/>
            <person name="Fronick C."/>
            <person name="O'Laughlin M."/>
            <person name="Godfrey J."/>
            <person name="Wilson R.M."/>
            <person name="Miner T."/>
            <person name="Farmer C."/>
            <person name="Delehaunty K."/>
            <person name="Cordes M."/>
            <person name="Minx P."/>
            <person name="Tomlinson C."/>
            <person name="Chen J."/>
            <person name="Wollam A."/>
            <person name="Pepin K.H."/>
            <person name="Bhonagiri V."/>
            <person name="Zhang X."/>
            <person name="Warren W."/>
            <person name="Mitreva M."/>
            <person name="Mardis E.R."/>
            <person name="Wilson R.K."/>
        </authorList>
    </citation>
    <scope>NUCLEOTIDE SEQUENCE [LARGE SCALE GENOMIC DNA]</scope>
    <source>
        <strain evidence="1 2">F0570</strain>
    </source>
</reference>
<dbReference type="EMBL" id="AWUW01000062">
    <property type="protein sequence ID" value="ERJ67045.1"/>
    <property type="molecule type" value="Genomic_DNA"/>
</dbReference>
<evidence type="ECO:0000313" key="1">
    <source>
        <dbReference type="EMBL" id="ERJ67045.1"/>
    </source>
</evidence>
<proteinExistence type="predicted"/>
<dbReference type="HOGENOM" id="CLU_3294109_0_0_10"/>
<protein>
    <submittedName>
        <fullName evidence="1">Uncharacterized protein</fullName>
    </submittedName>
</protein>
<comment type="caution">
    <text evidence="1">The sequence shown here is derived from an EMBL/GenBank/DDBJ whole genome shotgun (WGS) entry which is preliminary data.</text>
</comment>
<accession>A0A0E2M679</accession>
<name>A0A0E2M679_PORGN</name>
<dbReference type="Proteomes" id="UP000016630">
    <property type="component" value="Unassembled WGS sequence"/>
</dbReference>
<organism evidence="1 2">
    <name type="scientific">Porphyromonas gingivalis F0570</name>
    <dbReference type="NCBI Taxonomy" id="1227271"/>
    <lineage>
        <taxon>Bacteria</taxon>
        <taxon>Pseudomonadati</taxon>
        <taxon>Bacteroidota</taxon>
        <taxon>Bacteroidia</taxon>
        <taxon>Bacteroidales</taxon>
        <taxon>Porphyromonadaceae</taxon>
        <taxon>Porphyromonas</taxon>
    </lineage>
</organism>
<gene>
    <name evidence="1" type="ORF">HMPREF1555_00868</name>
</gene>